<comment type="caution">
    <text evidence="4">The sequence shown here is derived from an EMBL/GenBank/DDBJ whole genome shotgun (WGS) entry which is preliminary data.</text>
</comment>
<feature type="compositionally biased region" description="Polar residues" evidence="1">
    <location>
        <begin position="228"/>
        <end position="242"/>
    </location>
</feature>
<feature type="domain" description="BUB1 N-terminal" evidence="3">
    <location>
        <begin position="1"/>
        <end position="137"/>
    </location>
</feature>
<dbReference type="GO" id="GO:0007094">
    <property type="term" value="P:mitotic spindle assembly checkpoint signaling"/>
    <property type="evidence" value="ECO:0007669"/>
    <property type="project" value="InterPro"/>
</dbReference>
<dbReference type="InterPro" id="IPR013212">
    <property type="entry name" value="Mad3/Bub1_I"/>
</dbReference>
<feature type="compositionally biased region" description="Polar residues" evidence="1">
    <location>
        <begin position="191"/>
        <end position="208"/>
    </location>
</feature>
<protein>
    <recommendedName>
        <fullName evidence="3">BUB1 N-terminal domain-containing protein</fullName>
    </recommendedName>
</protein>
<dbReference type="PANTHER" id="PTHR14030:SF4">
    <property type="entry name" value="BUB1 KINASE, ISOFORM A-RELATED"/>
    <property type="match status" value="1"/>
</dbReference>
<dbReference type="GO" id="GO:0005634">
    <property type="term" value="C:nucleus"/>
    <property type="evidence" value="ECO:0007669"/>
    <property type="project" value="TreeGrafter"/>
</dbReference>
<sequence>VCVSRVLLVLHVYQLVSYLRWVEQNYPCLGRTADLETLLYRCVRDTEYCAQPTELFELLFRQGVGTMCAKFYVAWANLLESKGAFKKTAAVYAHGLRARAEPASWLEDRTESFLARYSVHLESSADSASCFSNSKERSIPSSGHGHRPESAEPVRQQLAALCLVESRTTNENNTGPSLKVPILRTSEMWDTHQSGLGSRNTTVRTASDASGPGLGRRQQPRVVGPSRPQLTTQQRAQSTDSENPLPLLHTLAPLTRLDSADGSIDLVRPLSKPSQWQKENCPKPGPWKNVQIDRSKLLPIQPTRHTRATFEIYSEQATDVSGTVTHSLPNVSIPQPSTHEKLQKRKGLAVLRESEDPAGRSQSHAARLTMPMFAVLFSSATDASPGLPVEQLSVQEEITSEPPIGVLGTETPDDVLQQLNLPSLPPGHLPQDATFYSPLHLIYGGADEMCWEMHRAARLFPEFAFNARSPHVVTKVPEVDTWLEEEHTLLRELELIVEQTEESPKLPEDTAVEFISGVFTNVEGTTSFLLLLFFETFL</sequence>
<dbReference type="Proteomes" id="UP000728185">
    <property type="component" value="Unassembled WGS sequence"/>
</dbReference>
<feature type="region of interest" description="Disordered" evidence="1">
    <location>
        <begin position="190"/>
        <end position="246"/>
    </location>
</feature>
<dbReference type="GO" id="GO:0032991">
    <property type="term" value="C:protein-containing complex"/>
    <property type="evidence" value="ECO:0007669"/>
    <property type="project" value="UniProtKB-ARBA"/>
</dbReference>
<organism evidence="4 5">
    <name type="scientific">Fasciolopsis buskii</name>
    <dbReference type="NCBI Taxonomy" id="27845"/>
    <lineage>
        <taxon>Eukaryota</taxon>
        <taxon>Metazoa</taxon>
        <taxon>Spiralia</taxon>
        <taxon>Lophotrochozoa</taxon>
        <taxon>Platyhelminthes</taxon>
        <taxon>Trematoda</taxon>
        <taxon>Digenea</taxon>
        <taxon>Plagiorchiida</taxon>
        <taxon>Echinostomata</taxon>
        <taxon>Echinostomatoidea</taxon>
        <taxon>Fasciolidae</taxon>
        <taxon>Fasciolopsis</taxon>
    </lineage>
</organism>
<evidence type="ECO:0000313" key="5">
    <source>
        <dbReference type="Proteomes" id="UP000728185"/>
    </source>
</evidence>
<accession>A0A8E0VN71</accession>
<dbReference type="EMBL" id="LUCM01001619">
    <property type="protein sequence ID" value="KAA0198589.1"/>
    <property type="molecule type" value="Genomic_DNA"/>
</dbReference>
<dbReference type="OrthoDB" id="248495at2759"/>
<evidence type="ECO:0000256" key="2">
    <source>
        <dbReference type="SAM" id="SignalP"/>
    </source>
</evidence>
<feature type="non-terminal residue" evidence="4">
    <location>
        <position position="1"/>
    </location>
</feature>
<dbReference type="PROSITE" id="PS51489">
    <property type="entry name" value="BUB1_N"/>
    <property type="match status" value="1"/>
</dbReference>
<feature type="region of interest" description="Disordered" evidence="1">
    <location>
        <begin position="131"/>
        <end position="153"/>
    </location>
</feature>
<evidence type="ECO:0000256" key="1">
    <source>
        <dbReference type="SAM" id="MobiDB-lite"/>
    </source>
</evidence>
<dbReference type="PANTHER" id="PTHR14030">
    <property type="entry name" value="MITOTIC CHECKPOINT SERINE/THREONINE-PROTEIN KINASE BUB1"/>
    <property type="match status" value="1"/>
</dbReference>
<dbReference type="GO" id="GO:0004672">
    <property type="term" value="F:protein kinase activity"/>
    <property type="evidence" value="ECO:0007669"/>
    <property type="project" value="TreeGrafter"/>
</dbReference>
<proteinExistence type="predicted"/>
<dbReference type="Gene3D" id="1.25.40.430">
    <property type="match status" value="1"/>
</dbReference>
<keyword evidence="2" id="KW-0732">Signal</keyword>
<evidence type="ECO:0000313" key="4">
    <source>
        <dbReference type="EMBL" id="KAA0198589.1"/>
    </source>
</evidence>
<reference evidence="4" key="1">
    <citation type="submission" date="2019-05" db="EMBL/GenBank/DDBJ databases">
        <title>Annotation for the trematode Fasciolopsis buski.</title>
        <authorList>
            <person name="Choi Y.-J."/>
        </authorList>
    </citation>
    <scope>NUCLEOTIDE SEQUENCE</scope>
    <source>
        <strain evidence="4">HT</strain>
        <tissue evidence="4">Whole worm</tissue>
    </source>
</reference>
<dbReference type="GO" id="GO:0051754">
    <property type="term" value="P:meiotic sister chromatid cohesion, centromeric"/>
    <property type="evidence" value="ECO:0007669"/>
    <property type="project" value="TreeGrafter"/>
</dbReference>
<evidence type="ECO:0000259" key="3">
    <source>
        <dbReference type="PROSITE" id="PS51489"/>
    </source>
</evidence>
<dbReference type="AlphaFoldDB" id="A0A8E0VN71"/>
<feature type="signal peptide" evidence="2">
    <location>
        <begin position="1"/>
        <end position="18"/>
    </location>
</feature>
<dbReference type="Pfam" id="PF08311">
    <property type="entry name" value="Mad3_BUB1_I"/>
    <property type="match status" value="1"/>
</dbReference>
<gene>
    <name evidence="4" type="ORF">FBUS_01711</name>
</gene>
<feature type="chain" id="PRO_5034671610" description="BUB1 N-terminal domain-containing protein" evidence="2">
    <location>
        <begin position="19"/>
        <end position="538"/>
    </location>
</feature>
<dbReference type="InterPro" id="IPR015661">
    <property type="entry name" value="Bub1/Mad3"/>
</dbReference>
<dbReference type="SMART" id="SM00777">
    <property type="entry name" value="Mad3_BUB1_I"/>
    <property type="match status" value="1"/>
</dbReference>
<name>A0A8E0VN71_9TREM</name>
<keyword evidence="5" id="KW-1185">Reference proteome</keyword>